<name>A0A1Q9DMR5_SYMMI</name>
<dbReference type="OrthoDB" id="421610at2759"/>
<keyword evidence="7" id="KW-1185">Reference proteome</keyword>
<feature type="compositionally biased region" description="Acidic residues" evidence="3">
    <location>
        <begin position="1466"/>
        <end position="1476"/>
    </location>
</feature>
<keyword evidence="1" id="KW-0479">Metal-binding</keyword>
<feature type="zinc finger region" description="C3H1-type" evidence="1">
    <location>
        <begin position="729"/>
        <end position="758"/>
    </location>
</feature>
<feature type="region of interest" description="Disordered" evidence="3">
    <location>
        <begin position="1466"/>
        <end position="1508"/>
    </location>
</feature>
<feature type="compositionally biased region" description="Polar residues" evidence="3">
    <location>
        <begin position="373"/>
        <end position="382"/>
    </location>
</feature>
<evidence type="ECO:0000259" key="4">
    <source>
        <dbReference type="PROSITE" id="PS50103"/>
    </source>
</evidence>
<organism evidence="6 7">
    <name type="scientific">Symbiodinium microadriaticum</name>
    <name type="common">Dinoflagellate</name>
    <name type="synonym">Zooxanthella microadriatica</name>
    <dbReference type="NCBI Taxonomy" id="2951"/>
    <lineage>
        <taxon>Eukaryota</taxon>
        <taxon>Sar</taxon>
        <taxon>Alveolata</taxon>
        <taxon>Dinophyceae</taxon>
        <taxon>Suessiales</taxon>
        <taxon>Symbiodiniaceae</taxon>
        <taxon>Symbiodinium</taxon>
    </lineage>
</organism>
<feature type="compositionally biased region" description="Polar residues" evidence="3">
    <location>
        <begin position="707"/>
        <end position="717"/>
    </location>
</feature>
<feature type="region of interest" description="Disordered" evidence="3">
    <location>
        <begin position="407"/>
        <end position="436"/>
    </location>
</feature>
<gene>
    <name evidence="6" type="ORF">AK812_SmicGene21313</name>
</gene>
<dbReference type="EMBL" id="LSRX01000466">
    <property type="protein sequence ID" value="OLP96453.1"/>
    <property type="molecule type" value="Genomic_DNA"/>
</dbReference>
<evidence type="ECO:0000256" key="3">
    <source>
        <dbReference type="SAM" id="MobiDB-lite"/>
    </source>
</evidence>
<evidence type="ECO:0000256" key="2">
    <source>
        <dbReference type="SAM" id="Coils"/>
    </source>
</evidence>
<feature type="compositionally biased region" description="Polar residues" evidence="3">
    <location>
        <begin position="66"/>
        <end position="75"/>
    </location>
</feature>
<reference evidence="6 7" key="1">
    <citation type="submission" date="2016-02" db="EMBL/GenBank/DDBJ databases">
        <title>Genome analysis of coral dinoflagellate symbionts highlights evolutionary adaptations to a symbiotic lifestyle.</title>
        <authorList>
            <person name="Aranda M."/>
            <person name="Li Y."/>
            <person name="Liew Y.J."/>
            <person name="Baumgarten S."/>
            <person name="Simakov O."/>
            <person name="Wilson M."/>
            <person name="Piel J."/>
            <person name="Ashoor H."/>
            <person name="Bougouffa S."/>
            <person name="Bajic V.B."/>
            <person name="Ryu T."/>
            <person name="Ravasi T."/>
            <person name="Bayer T."/>
            <person name="Micklem G."/>
            <person name="Kim H."/>
            <person name="Bhak J."/>
            <person name="Lajeunesse T.C."/>
            <person name="Voolstra C.R."/>
        </authorList>
    </citation>
    <scope>NUCLEOTIDE SEQUENCE [LARGE SCALE GENOMIC DNA]</scope>
    <source>
        <strain evidence="6 7">CCMP2467</strain>
    </source>
</reference>
<feature type="coiled-coil region" evidence="2">
    <location>
        <begin position="273"/>
        <end position="307"/>
    </location>
</feature>
<dbReference type="Pfam" id="PF07727">
    <property type="entry name" value="RVT_2"/>
    <property type="match status" value="1"/>
</dbReference>
<feature type="region of interest" description="Disordered" evidence="3">
    <location>
        <begin position="342"/>
        <end position="389"/>
    </location>
</feature>
<evidence type="ECO:0000256" key="1">
    <source>
        <dbReference type="PROSITE-ProRule" id="PRU00723"/>
    </source>
</evidence>
<dbReference type="InterPro" id="IPR000571">
    <property type="entry name" value="Znf_CCCH"/>
</dbReference>
<keyword evidence="2" id="KW-0175">Coiled coil</keyword>
<dbReference type="InterPro" id="IPR001878">
    <property type="entry name" value="Znf_CCHC"/>
</dbReference>
<feature type="compositionally biased region" description="Basic and acidic residues" evidence="3">
    <location>
        <begin position="680"/>
        <end position="691"/>
    </location>
</feature>
<sequence length="2557" mass="284123">MSAQSTEQIPVTTSARNYGTTSVVDMRPNGVMPTVVDNVSSTGVVVDGALGNPNLHDTVPVLGAQSASEDTTSTELRPEIVDPPYGEPERSANVITSGASTQPVTPSRQVFPTTPQTPPGSATTVRVQEFYSAESTTSMSEERNVRWMSRFTEFMRTAASRGASGWDRVMDGLGLVHVHGHQTLPQYQGNTFTGRQRVEQMNFSPPEEIPGPHAGVQRPPTSWTTAATAPPQPLFDASQVAQFRQAHRDHPLIYGQSSEVGSDRSSRLQAEVQRQLEEYTAKYQEDLRSLQDEVNRLRSEKREWEERGNVSFQEIQEVCFKEIQEDLKGVFTYARMVHQKVHQATDPTVDGEKETSSTTRATTATEPEKEAQGATSTPSQWLGGTAGPDPLALLAGGMAQLQAAMLSQMRDKTKEKDEDRSPEAVKPGSNVLPSLPELNQQTSSVDIMDWLEVITTTMQDLSDGSAEWWTRVRALANEAYARWTSASPVEKLSIYPPREEALESGKWSRVNSRAASMILMALPDAVKQEMVQRRSTGSVSSLLFRLLTLYQPGGQQEKVTLLQSLQQPKSEQNAVDAVKSLRAWARWLRRCKELEVAAPDPTLLTRGLSLITRAVLEKEPEVSFRTSLVKSHLQVDTKPSYETVEKFYHHLLAECETLAISSASMVAASTSSTAIVPTKPDPKMKPIKPERPNTTPTTTPNAATANGSRSPSASTTRSDGEQSDKNQEDRSKVPCKFFGKTYKGCARAARCPFMHSWEGIEKVGRCLACGGKNHSAKECPHKKPPVSGDQASSATVGGKPQGPKSPTTSTTSNGTSNKNVRIDDNPQVEPIPARSSSATSSSVEANDLKDVLADVGKMLKAMSTTSIRSMKVDEDKGEKPHENMMKRVMDQISEIEGGTGLLDSGASHPIRPAPATEYNDGQPVRVTLAGEDVKVLMQNSQGTILVQEESTAVQPIVPLGAVIEKLGYTLHWSPRTLRLTHPEKKPIKVKIKNHCPEVAASDALDLIRELELSHVRALNESVEGLKARLEMIKKEERREWTELLKEFAKTGVKSTVLKVILASPITKDLPYEVQSALVEGFELQDGEKYLKALPLTRRKRRSLLASRSWVVNLFSGNGELADDPFDALTREGKVVLNVDKLKSKYWDLHREKGVYQLLLWAAATGRISDIISAPPCQTWPVTSTPLRGPEAYPYRTVTEPYGIKDLTTAQARNTDLETATVAKQMILWLLAQVSSPREVGFLIELPADCERLRGDRGIKASLWTTEMWRNFRSIATMPVVSFFMGRYGHRSRRPTTMATNYPSLQLLGNHYECPDRCAPSTLMNYDELRLLSRGFKEILADAIKDYQPGSWQSEEELMNAGVKLHKLTREQREAWHRHLFNDHQPYRADCTVCINAQATGYQHRRRAHPKMYTMALDLAGPFKQKGRDMEHDDYKYLMVAAYRCPREYLSDKAAKELEMDLYVPDDPCESGGEDPLEVVPQPSGGEDSAVSGEEEECEERKPLGPETLDDAVEGLLQPGEWTTIYITRPLRGRTNHYVAQAAKEIHLQLKQTGLHVDMVHTDRAREFKAKAFKDWTTEAQLRHTKTAGGDPAGNSSAELGIKWAKARVRALLAAAKAPPKDWPMATQHASADLWAKAFPDSPLCTPPATSFGNEVWFRSKHYKGKQEKKHEAAGSRWKRGWYRGPAQDVARGHVLVRDDGGLTIAKSVKFDVVNPEEEFKGLLSPAVASGLPEEVLGSEDSPKVADVKAEIEFRSRKLLEGRDYSMEAVVQIYQLMELLGNTDTRIGKKGRATSWYTGAFVHGGVAGTRANLKEFPQTTKYLTTFARHHCGDVKFSALGLAQNAQLGLHRDSHNYHLSNNYVLPLKDFIGGSLWVQQDQVEDGQCVEKTLHNGKTLRGLSNEMVKGRVIEFSPRRWHEVQPWEGERLVLLLFTPRATKLTPGDVEALNEAGFNVDPEALSAVEEEIDVGDVDLEEFAPALQAKTLKLENNVVAETVQAFEEIEDSDIFPGDGLGDPVPTSLHTKAAIKKAEVQYTDNIEHLLSELKKAKKPLEVTHNVSLNEVKKNIDLWKASALKEFTNLRDVKKAFTVKRRSELPPGCRLVPCKGVYTVKPDKNDEGYRRKTRFVACGNHVPENENSCDLFAAGVDATSLRTLLSVHGHKQWRIGTTDVRQAFVLAKWLGLPVALEPPTIAYQLGLASPGEVWFVEQAIYGLRESPALWSNFRDQQLALARWTVAINGVDVPMKLEQLVSDNQVWKVVSDDPEKVLYGYVVVYIDDLLIHSQEEAMHGFFNWVAAKWEVDALDVLDYDHPIRFLRMEMHRTSKGVELSQEGFVNEILRAHNHKGGRSQSQGPRETLLLSDEEERAIIDADPVVVDPKCPEVKEAQRRVGELLWLVGRTRPDLQHTVSIMAARITRCPAMVNRLGERLLDYLNETKHYRLALGQEEEEEIGELSVFTDSSFAPSGGRSQGAAAVFYGQSPLVWRSGRQQLVTLSTAESELLEAVEGATLGLSTSIRTEIPWDLYLAVIVLGIAVIGESQGFEGNCNEIHIRKIDED</sequence>
<evidence type="ECO:0000313" key="6">
    <source>
        <dbReference type="EMBL" id="OLP96453.1"/>
    </source>
</evidence>
<dbReference type="InterPro" id="IPR036397">
    <property type="entry name" value="RNaseH_sf"/>
</dbReference>
<accession>A0A1Q9DMR5</accession>
<comment type="caution">
    <text evidence="6">The sequence shown here is derived from an EMBL/GenBank/DDBJ whole genome shotgun (WGS) entry which is preliminary data.</text>
</comment>
<feature type="domain" description="CCHC-type" evidence="5">
    <location>
        <begin position="765"/>
        <end position="780"/>
    </location>
</feature>
<dbReference type="PROSITE" id="PS50103">
    <property type="entry name" value="ZF_C3H1"/>
    <property type="match status" value="1"/>
</dbReference>
<feature type="compositionally biased region" description="Low complexity" evidence="3">
    <location>
        <begin position="692"/>
        <end position="706"/>
    </location>
</feature>
<feature type="region of interest" description="Disordered" evidence="3">
    <location>
        <begin position="773"/>
        <end position="844"/>
    </location>
</feature>
<evidence type="ECO:0000313" key="7">
    <source>
        <dbReference type="Proteomes" id="UP000186817"/>
    </source>
</evidence>
<feature type="compositionally biased region" description="Polar residues" evidence="3">
    <location>
        <begin position="93"/>
        <end position="122"/>
    </location>
</feature>
<feature type="domain" description="C3H1-type" evidence="4">
    <location>
        <begin position="729"/>
        <end position="758"/>
    </location>
</feature>
<keyword evidence="1" id="KW-0863">Zinc-finger</keyword>
<feature type="region of interest" description="Disordered" evidence="3">
    <location>
        <begin position="670"/>
        <end position="731"/>
    </location>
</feature>
<keyword evidence="1" id="KW-0862">Zinc</keyword>
<dbReference type="PROSITE" id="PS50158">
    <property type="entry name" value="ZF_CCHC"/>
    <property type="match status" value="1"/>
</dbReference>
<evidence type="ECO:0000259" key="5">
    <source>
        <dbReference type="PROSITE" id="PS50158"/>
    </source>
</evidence>
<dbReference type="SUPFAM" id="SSF53098">
    <property type="entry name" value="Ribonuclease H-like"/>
    <property type="match status" value="1"/>
</dbReference>
<dbReference type="GO" id="GO:0008270">
    <property type="term" value="F:zinc ion binding"/>
    <property type="evidence" value="ECO:0007669"/>
    <property type="project" value="UniProtKB-KW"/>
</dbReference>
<feature type="compositionally biased region" description="Low complexity" evidence="3">
    <location>
        <begin position="356"/>
        <end position="365"/>
    </location>
</feature>
<dbReference type="InterPro" id="IPR012337">
    <property type="entry name" value="RNaseH-like_sf"/>
</dbReference>
<feature type="compositionally biased region" description="Basic and acidic residues" evidence="3">
    <location>
        <begin position="718"/>
        <end position="731"/>
    </location>
</feature>
<feature type="compositionally biased region" description="Low complexity" evidence="3">
    <location>
        <begin position="802"/>
        <end position="818"/>
    </location>
</feature>
<feature type="region of interest" description="Disordered" evidence="3">
    <location>
        <begin position="66"/>
        <end position="122"/>
    </location>
</feature>
<dbReference type="InterPro" id="IPR013103">
    <property type="entry name" value="RVT_2"/>
</dbReference>
<protein>
    <submittedName>
        <fullName evidence="6">Retrovirus-related Pol polyprotein from transposon TNT 1-94</fullName>
    </submittedName>
</protein>
<dbReference type="GO" id="GO:0003676">
    <property type="term" value="F:nucleic acid binding"/>
    <property type="evidence" value="ECO:0007669"/>
    <property type="project" value="InterPro"/>
</dbReference>
<feature type="compositionally biased region" description="Basic and acidic residues" evidence="3">
    <location>
        <begin position="409"/>
        <end position="423"/>
    </location>
</feature>
<proteinExistence type="predicted"/>
<dbReference type="Proteomes" id="UP000186817">
    <property type="component" value="Unassembled WGS sequence"/>
</dbReference>
<dbReference type="Gene3D" id="3.30.420.10">
    <property type="entry name" value="Ribonuclease H-like superfamily/Ribonuclease H"/>
    <property type="match status" value="1"/>
</dbReference>